<keyword evidence="2" id="KW-1048">Host nucleus</keyword>
<organism evidence="8">
    <name type="scientific">Motacilla densovirus</name>
    <dbReference type="NCBI Taxonomy" id="2794502"/>
    <lineage>
        <taxon>Viruses</taxon>
        <taxon>Monodnaviria</taxon>
        <taxon>Shotokuvirae</taxon>
        <taxon>Cossaviricota</taxon>
        <taxon>Quintoviricetes</taxon>
        <taxon>Piccovirales</taxon>
        <taxon>Parvoviridae</taxon>
        <taxon>Densovirinae</taxon>
    </lineage>
</organism>
<dbReference type="GO" id="GO:0042025">
    <property type="term" value="C:host cell nucleus"/>
    <property type="evidence" value="ECO:0007669"/>
    <property type="project" value="UniProtKB-SubCell"/>
</dbReference>
<keyword evidence="5" id="KW-0067">ATP-binding</keyword>
<dbReference type="InterPro" id="IPR014015">
    <property type="entry name" value="Helicase_SF3_DNA-vir"/>
</dbReference>
<evidence type="ECO:0000256" key="1">
    <source>
        <dbReference type="ARBA" id="ARBA00004147"/>
    </source>
</evidence>
<dbReference type="InterPro" id="IPR027417">
    <property type="entry name" value="P-loop_NTPase"/>
</dbReference>
<dbReference type="InterPro" id="IPR001257">
    <property type="entry name" value="Parvovirus_NS1_helicase"/>
</dbReference>
<dbReference type="GO" id="GO:0019079">
    <property type="term" value="P:viral genome replication"/>
    <property type="evidence" value="ECO:0007669"/>
    <property type="project" value="InterPro"/>
</dbReference>
<feature type="domain" description="SF3 helicase" evidence="7">
    <location>
        <begin position="139"/>
        <end position="321"/>
    </location>
</feature>
<dbReference type="GO" id="GO:0006260">
    <property type="term" value="P:DNA replication"/>
    <property type="evidence" value="ECO:0007669"/>
    <property type="project" value="UniProtKB-KW"/>
</dbReference>
<feature type="region of interest" description="Disordered" evidence="6">
    <location>
        <begin position="1"/>
        <end position="45"/>
    </location>
</feature>
<name>A0A8A4XDV9_9VIRU</name>
<evidence type="ECO:0000259" key="7">
    <source>
        <dbReference type="PROSITE" id="PS51206"/>
    </source>
</evidence>
<sequence>MKPKTKKQSQLRLRILPTQPMPESDSESALTSLRSVENPPMSRRRSFKLSSSCAGNLDLAETMKRRSQRHQNRVKNAATQTAINYIYKYAARSISELFDKCSAEEFAAIVYCSPSDYHRSIQPALDLFIKDSLELQRKNRWEYMLSFAAYNEEQEREILRLFTVQQIDPVYFAMCLKSVLTCELPKKNAIKIYGAANSGKSLIAQLIASCFICSYANNHGSENEFFLSNMLNKALILCEELFVTPATCEDFKSILGGANIDISKKFNEKQILSRTPVIITSNYSLFGRGHLSHVDETALQLRCFSFCFNHIFAPNCQITAPAFYHFLWLCDNQDLL</sequence>
<evidence type="ECO:0000256" key="6">
    <source>
        <dbReference type="SAM" id="MobiDB-lite"/>
    </source>
</evidence>
<protein>
    <recommendedName>
        <fullName evidence="7">SF3 helicase domain-containing protein</fullName>
    </recommendedName>
</protein>
<evidence type="ECO:0000256" key="2">
    <source>
        <dbReference type="ARBA" id="ARBA00022562"/>
    </source>
</evidence>
<accession>A0A8A4XDV9</accession>
<keyword evidence="4" id="KW-0547">Nucleotide-binding</keyword>
<dbReference type="Gene3D" id="3.40.50.300">
    <property type="entry name" value="P-loop containing nucleotide triphosphate hydrolases"/>
    <property type="match status" value="1"/>
</dbReference>
<keyword evidence="3" id="KW-0235">DNA replication</keyword>
<dbReference type="EMBL" id="MW046546">
    <property type="protein sequence ID" value="QTE04002.1"/>
    <property type="molecule type" value="Genomic_DNA"/>
</dbReference>
<dbReference type="Pfam" id="PF01057">
    <property type="entry name" value="Parvo_NS1"/>
    <property type="match status" value="1"/>
</dbReference>
<reference evidence="8" key="2">
    <citation type="journal article" date="2022" name="Gigascience">
        <title>Parvovirus dark matter in the cloaca of wild birds.</title>
        <authorList>
            <person name="Dai Z."/>
            <person name="Wang H."/>
            <person name="Wu H."/>
            <person name="Zhang Q."/>
            <person name="Ji L."/>
            <person name="Wang X."/>
            <person name="Shen Q."/>
            <person name="Yang S."/>
            <person name="Ma X."/>
            <person name="Shan T."/>
            <person name="Zhang W."/>
        </authorList>
    </citation>
    <scope>NUCLEOTIDE SEQUENCE</scope>
    <source>
        <strain evidence="8">Wag54par010</strain>
    </source>
</reference>
<dbReference type="SUPFAM" id="SSF52540">
    <property type="entry name" value="P-loop containing nucleoside triphosphate hydrolases"/>
    <property type="match status" value="1"/>
</dbReference>
<dbReference type="PROSITE" id="PS51206">
    <property type="entry name" value="SF3_HELICASE_1"/>
    <property type="match status" value="1"/>
</dbReference>
<dbReference type="GO" id="GO:0005524">
    <property type="term" value="F:ATP binding"/>
    <property type="evidence" value="ECO:0007669"/>
    <property type="project" value="UniProtKB-KW"/>
</dbReference>
<reference evidence="8" key="1">
    <citation type="submission" date="2020-09" db="EMBL/GenBank/DDBJ databases">
        <authorList>
            <person name="Dai Z."/>
            <person name="Yang S."/>
            <person name="Zhang W."/>
        </authorList>
    </citation>
    <scope>NUCLEOTIDE SEQUENCE</scope>
    <source>
        <strain evidence="8">Wag54par010</strain>
    </source>
</reference>
<evidence type="ECO:0000256" key="4">
    <source>
        <dbReference type="ARBA" id="ARBA00022741"/>
    </source>
</evidence>
<comment type="subcellular location">
    <subcellularLocation>
        <location evidence="1">Host nucleus</location>
    </subcellularLocation>
</comment>
<proteinExistence type="predicted"/>
<evidence type="ECO:0000256" key="5">
    <source>
        <dbReference type="ARBA" id="ARBA00022840"/>
    </source>
</evidence>
<evidence type="ECO:0000256" key="3">
    <source>
        <dbReference type="ARBA" id="ARBA00022705"/>
    </source>
</evidence>
<evidence type="ECO:0000313" key="8">
    <source>
        <dbReference type="EMBL" id="QTE04002.1"/>
    </source>
</evidence>